<sequence>MKNSTFLNRGLPPLFGLAVLLAAWQLVAGFYNPVVLPSPVDVLRALADLAVGGQLWEQGRLSIIRGLAGFALAVACGLPLGLLIGLNPFVAGLFRPLVVVLQVIPLVSWLLLALIWIGFSKVPVFVVFVTTFPLIVINTIQGVWSVDRQLLQMAAVFRITKSRVIREVYLPQVAPYLMAGISAAMGTTWKAVAMAELFSVQKGIGAGMAVARMNLNTAALLAWTLFLVCLGLLADWLVAQLMLGKRKM</sequence>
<keyword evidence="5 7" id="KW-1133">Transmembrane helix</keyword>
<comment type="similarity">
    <text evidence="7">Belongs to the binding-protein-dependent transport system permease family.</text>
</comment>
<dbReference type="InterPro" id="IPR000515">
    <property type="entry name" value="MetI-like"/>
</dbReference>
<dbReference type="RefSeq" id="WP_277445311.1">
    <property type="nucleotide sequence ID" value="NZ_JAKOAV010000043.1"/>
</dbReference>
<feature type="transmembrane region" description="Helical" evidence="7">
    <location>
        <begin position="220"/>
        <end position="243"/>
    </location>
</feature>
<evidence type="ECO:0000256" key="3">
    <source>
        <dbReference type="ARBA" id="ARBA00022475"/>
    </source>
</evidence>
<dbReference type="Proteomes" id="UP001154312">
    <property type="component" value="Unassembled WGS sequence"/>
</dbReference>
<dbReference type="Pfam" id="PF00528">
    <property type="entry name" value="BPD_transp_1"/>
    <property type="match status" value="1"/>
</dbReference>
<dbReference type="InterPro" id="IPR035906">
    <property type="entry name" value="MetI-like_sf"/>
</dbReference>
<dbReference type="PANTHER" id="PTHR30151">
    <property type="entry name" value="ALKANE SULFONATE ABC TRANSPORTER-RELATED, MEMBRANE SUBUNIT"/>
    <property type="match status" value="1"/>
</dbReference>
<protein>
    <submittedName>
        <fullName evidence="9">ABC transporter permease subunit</fullName>
    </submittedName>
</protein>
<evidence type="ECO:0000313" key="9">
    <source>
        <dbReference type="EMBL" id="MDF9409801.1"/>
    </source>
</evidence>
<gene>
    <name evidence="9" type="ORF">L7E55_15835</name>
</gene>
<dbReference type="PANTHER" id="PTHR30151:SF0">
    <property type="entry name" value="ABC TRANSPORTER PERMEASE PROTEIN MJ0413-RELATED"/>
    <property type="match status" value="1"/>
</dbReference>
<comment type="caution">
    <text evidence="9">The sequence shown here is derived from an EMBL/GenBank/DDBJ whole genome shotgun (WGS) entry which is preliminary data.</text>
</comment>
<dbReference type="EMBL" id="JAKOAV010000043">
    <property type="protein sequence ID" value="MDF9409801.1"/>
    <property type="molecule type" value="Genomic_DNA"/>
</dbReference>
<dbReference type="PROSITE" id="PS50928">
    <property type="entry name" value="ABC_TM1"/>
    <property type="match status" value="1"/>
</dbReference>
<evidence type="ECO:0000313" key="10">
    <source>
        <dbReference type="Proteomes" id="UP001154312"/>
    </source>
</evidence>
<comment type="subcellular location">
    <subcellularLocation>
        <location evidence="1 7">Cell membrane</location>
        <topology evidence="1 7">Multi-pass membrane protein</topology>
    </subcellularLocation>
</comment>
<feature type="transmembrane region" description="Helical" evidence="7">
    <location>
        <begin position="125"/>
        <end position="147"/>
    </location>
</feature>
<feature type="transmembrane region" description="Helical" evidence="7">
    <location>
        <begin position="97"/>
        <end position="119"/>
    </location>
</feature>
<feature type="domain" description="ABC transmembrane type-1" evidence="8">
    <location>
        <begin position="59"/>
        <end position="238"/>
    </location>
</feature>
<dbReference type="SUPFAM" id="SSF161098">
    <property type="entry name" value="MetI-like"/>
    <property type="match status" value="1"/>
</dbReference>
<evidence type="ECO:0000256" key="4">
    <source>
        <dbReference type="ARBA" id="ARBA00022692"/>
    </source>
</evidence>
<reference evidence="9" key="1">
    <citation type="submission" date="2022-02" db="EMBL/GenBank/DDBJ databases">
        <authorList>
            <person name="Leng L."/>
        </authorList>
    </citation>
    <scope>NUCLEOTIDE SEQUENCE</scope>
    <source>
        <strain evidence="9">JI</strain>
    </source>
</reference>
<feature type="transmembrane region" description="Helical" evidence="7">
    <location>
        <begin position="168"/>
        <end position="189"/>
    </location>
</feature>
<evidence type="ECO:0000256" key="5">
    <source>
        <dbReference type="ARBA" id="ARBA00022989"/>
    </source>
</evidence>
<name>A0A9X4H3P9_9FIRM</name>
<evidence type="ECO:0000256" key="2">
    <source>
        <dbReference type="ARBA" id="ARBA00022448"/>
    </source>
</evidence>
<dbReference type="Gene3D" id="1.10.3720.10">
    <property type="entry name" value="MetI-like"/>
    <property type="match status" value="1"/>
</dbReference>
<dbReference type="AlphaFoldDB" id="A0A9X4H3P9"/>
<accession>A0A9X4H3P9</accession>
<organism evidence="9 10">
    <name type="scientific">Pelotomaculum isophthalicicum JI</name>
    <dbReference type="NCBI Taxonomy" id="947010"/>
    <lineage>
        <taxon>Bacteria</taxon>
        <taxon>Bacillati</taxon>
        <taxon>Bacillota</taxon>
        <taxon>Clostridia</taxon>
        <taxon>Eubacteriales</taxon>
        <taxon>Desulfotomaculaceae</taxon>
        <taxon>Pelotomaculum</taxon>
    </lineage>
</organism>
<keyword evidence="6 7" id="KW-0472">Membrane</keyword>
<proteinExistence type="inferred from homology"/>
<evidence type="ECO:0000256" key="1">
    <source>
        <dbReference type="ARBA" id="ARBA00004651"/>
    </source>
</evidence>
<evidence type="ECO:0000256" key="7">
    <source>
        <dbReference type="RuleBase" id="RU363032"/>
    </source>
</evidence>
<keyword evidence="3" id="KW-1003">Cell membrane</keyword>
<evidence type="ECO:0000256" key="6">
    <source>
        <dbReference type="ARBA" id="ARBA00023136"/>
    </source>
</evidence>
<evidence type="ECO:0000259" key="8">
    <source>
        <dbReference type="PROSITE" id="PS50928"/>
    </source>
</evidence>
<keyword evidence="2 7" id="KW-0813">Transport</keyword>
<keyword evidence="10" id="KW-1185">Reference proteome</keyword>
<dbReference type="GO" id="GO:0005886">
    <property type="term" value="C:plasma membrane"/>
    <property type="evidence" value="ECO:0007669"/>
    <property type="project" value="UniProtKB-SubCell"/>
</dbReference>
<keyword evidence="4 7" id="KW-0812">Transmembrane</keyword>
<feature type="transmembrane region" description="Helical" evidence="7">
    <location>
        <begin position="63"/>
        <end position="85"/>
    </location>
</feature>
<dbReference type="GO" id="GO:0055085">
    <property type="term" value="P:transmembrane transport"/>
    <property type="evidence" value="ECO:0007669"/>
    <property type="project" value="InterPro"/>
</dbReference>